<dbReference type="InterPro" id="IPR025966">
    <property type="entry name" value="OppC_N"/>
</dbReference>
<feature type="transmembrane region" description="Helical" evidence="7">
    <location>
        <begin position="139"/>
        <end position="164"/>
    </location>
</feature>
<dbReference type="GO" id="GO:0055085">
    <property type="term" value="P:transmembrane transport"/>
    <property type="evidence" value="ECO:0007669"/>
    <property type="project" value="InterPro"/>
</dbReference>
<feature type="transmembrane region" description="Helical" evidence="7">
    <location>
        <begin position="30"/>
        <end position="52"/>
    </location>
</feature>
<keyword evidence="4 7" id="KW-0812">Transmembrane</keyword>
<feature type="transmembrane region" description="Helical" evidence="7">
    <location>
        <begin position="93"/>
        <end position="118"/>
    </location>
</feature>
<dbReference type="PANTHER" id="PTHR43386:SF25">
    <property type="entry name" value="PEPTIDE ABC TRANSPORTER PERMEASE PROTEIN"/>
    <property type="match status" value="1"/>
</dbReference>
<keyword evidence="5 7" id="KW-1133">Transmembrane helix</keyword>
<name>A0A7X0DQM7_NOVIT</name>
<dbReference type="RefSeq" id="WP_184266453.1">
    <property type="nucleotide sequence ID" value="NZ_JACIIX010000025.1"/>
</dbReference>
<feature type="transmembrane region" description="Helical" evidence="7">
    <location>
        <begin position="211"/>
        <end position="236"/>
    </location>
</feature>
<feature type="domain" description="ABC transmembrane type-1" evidence="8">
    <location>
        <begin position="95"/>
        <end position="279"/>
    </location>
</feature>
<dbReference type="EMBL" id="JACIIX010000025">
    <property type="protein sequence ID" value="MBB6212432.1"/>
    <property type="molecule type" value="Genomic_DNA"/>
</dbReference>
<evidence type="ECO:0000313" key="9">
    <source>
        <dbReference type="EMBL" id="MBB6212432.1"/>
    </source>
</evidence>
<dbReference type="GO" id="GO:0005886">
    <property type="term" value="C:plasma membrane"/>
    <property type="evidence" value="ECO:0007669"/>
    <property type="project" value="UniProtKB-SubCell"/>
</dbReference>
<dbReference type="Pfam" id="PF00528">
    <property type="entry name" value="BPD_transp_1"/>
    <property type="match status" value="1"/>
</dbReference>
<organism evidence="9 10">
    <name type="scientific">Novispirillum itersonii</name>
    <name type="common">Aquaspirillum itersonii</name>
    <dbReference type="NCBI Taxonomy" id="189"/>
    <lineage>
        <taxon>Bacteria</taxon>
        <taxon>Pseudomonadati</taxon>
        <taxon>Pseudomonadota</taxon>
        <taxon>Alphaproteobacteria</taxon>
        <taxon>Rhodospirillales</taxon>
        <taxon>Novispirillaceae</taxon>
        <taxon>Novispirillum</taxon>
    </lineage>
</organism>
<accession>A0A7X0DQM7</accession>
<proteinExistence type="inferred from homology"/>
<evidence type="ECO:0000259" key="8">
    <source>
        <dbReference type="PROSITE" id="PS50928"/>
    </source>
</evidence>
<dbReference type="Pfam" id="PF12911">
    <property type="entry name" value="OppC_N"/>
    <property type="match status" value="1"/>
</dbReference>
<reference evidence="9 10" key="1">
    <citation type="submission" date="2020-08" db="EMBL/GenBank/DDBJ databases">
        <title>Genomic Encyclopedia of Type Strains, Phase IV (KMG-IV): sequencing the most valuable type-strain genomes for metagenomic binning, comparative biology and taxonomic classification.</title>
        <authorList>
            <person name="Goeker M."/>
        </authorList>
    </citation>
    <scope>NUCLEOTIDE SEQUENCE [LARGE SCALE GENOMIC DNA]</scope>
    <source>
        <strain evidence="9 10">DSM 11590</strain>
    </source>
</reference>
<dbReference type="InterPro" id="IPR000515">
    <property type="entry name" value="MetI-like"/>
</dbReference>
<dbReference type="InterPro" id="IPR050366">
    <property type="entry name" value="BP-dependent_transpt_permease"/>
</dbReference>
<evidence type="ECO:0000256" key="2">
    <source>
        <dbReference type="ARBA" id="ARBA00022448"/>
    </source>
</evidence>
<dbReference type="Gene3D" id="1.10.3720.10">
    <property type="entry name" value="MetI-like"/>
    <property type="match status" value="1"/>
</dbReference>
<keyword evidence="6 7" id="KW-0472">Membrane</keyword>
<protein>
    <submittedName>
        <fullName evidence="9">Peptide/nickel transport system permease protein</fullName>
    </submittedName>
</protein>
<evidence type="ECO:0000256" key="7">
    <source>
        <dbReference type="RuleBase" id="RU363032"/>
    </source>
</evidence>
<comment type="caution">
    <text evidence="9">The sequence shown here is derived from an EMBL/GenBank/DDBJ whole genome shotgun (WGS) entry which is preliminary data.</text>
</comment>
<dbReference type="InterPro" id="IPR035906">
    <property type="entry name" value="MetI-like_sf"/>
</dbReference>
<evidence type="ECO:0000256" key="3">
    <source>
        <dbReference type="ARBA" id="ARBA00022475"/>
    </source>
</evidence>
<keyword evidence="2 7" id="KW-0813">Transport</keyword>
<dbReference type="PROSITE" id="PS50928">
    <property type="entry name" value="ABC_TM1"/>
    <property type="match status" value="1"/>
</dbReference>
<dbReference type="AlphaFoldDB" id="A0A7X0DQM7"/>
<dbReference type="PANTHER" id="PTHR43386">
    <property type="entry name" value="OLIGOPEPTIDE TRANSPORT SYSTEM PERMEASE PROTEIN APPC"/>
    <property type="match status" value="1"/>
</dbReference>
<dbReference type="Proteomes" id="UP000544872">
    <property type="component" value="Unassembled WGS sequence"/>
</dbReference>
<keyword evidence="10" id="KW-1185">Reference proteome</keyword>
<comment type="subcellular location">
    <subcellularLocation>
        <location evidence="1 7">Cell membrane</location>
        <topology evidence="1 7">Multi-pass membrane protein</topology>
    </subcellularLocation>
</comment>
<evidence type="ECO:0000313" key="10">
    <source>
        <dbReference type="Proteomes" id="UP000544872"/>
    </source>
</evidence>
<feature type="transmembrane region" description="Helical" evidence="7">
    <location>
        <begin position="257"/>
        <end position="278"/>
    </location>
</feature>
<comment type="similarity">
    <text evidence="7">Belongs to the binding-protein-dependent transport system permease family.</text>
</comment>
<evidence type="ECO:0000256" key="6">
    <source>
        <dbReference type="ARBA" id="ARBA00023136"/>
    </source>
</evidence>
<evidence type="ECO:0000256" key="1">
    <source>
        <dbReference type="ARBA" id="ARBA00004651"/>
    </source>
</evidence>
<dbReference type="CDD" id="cd06261">
    <property type="entry name" value="TM_PBP2"/>
    <property type="match status" value="1"/>
</dbReference>
<gene>
    <name evidence="9" type="ORF">FHS48_003887</name>
</gene>
<dbReference type="SUPFAM" id="SSF161098">
    <property type="entry name" value="MetI-like"/>
    <property type="match status" value="1"/>
</dbReference>
<sequence>MTASTPSVSAARPQTSPLRLLLRRLFRRRLVLVSAVVLTLIVLAVLAADWLAPFAPNKMSLANRLKGPNGTYWFGTNEYGQDLLSRVLYGGQVSLLVGGLVAAFACVAGAIGGLLAGYIRPLDGPIMRLTDAMMAFPDILLAIALMAGLGPSLMNVVLALGIVYTPRVLRVARAATLVIREMQYVEAARALGIAPWRVMLSEILPNLSSPIIVQGTFVFAYAILTEAALSFLGVGTPPTTPTWGNMIASSQQYIGQADWLMAFPGLAIVLTVLSLQIVGDGLRDSLDPRLQKSS</sequence>
<evidence type="ECO:0000256" key="5">
    <source>
        <dbReference type="ARBA" id="ARBA00022989"/>
    </source>
</evidence>
<keyword evidence="3" id="KW-1003">Cell membrane</keyword>
<evidence type="ECO:0000256" key="4">
    <source>
        <dbReference type="ARBA" id="ARBA00022692"/>
    </source>
</evidence>